<dbReference type="InterPro" id="IPR029069">
    <property type="entry name" value="HotDog_dom_sf"/>
</dbReference>
<reference evidence="2 3" key="1">
    <citation type="submission" date="2020-08" db="EMBL/GenBank/DDBJ databases">
        <title>Sequencing the genomes of 1000 actinobacteria strains.</title>
        <authorList>
            <person name="Klenk H.-P."/>
        </authorList>
    </citation>
    <scope>NUCLEOTIDE SEQUENCE [LARGE SCALE GENOMIC DNA]</scope>
    <source>
        <strain evidence="2 3">DSM 19079</strain>
    </source>
</reference>
<feature type="region of interest" description="Disordered" evidence="1">
    <location>
        <begin position="1"/>
        <end position="40"/>
    </location>
</feature>
<gene>
    <name evidence="2" type="ORF">BJ976_001878</name>
</gene>
<dbReference type="Proteomes" id="UP000560081">
    <property type="component" value="Unassembled WGS sequence"/>
</dbReference>
<evidence type="ECO:0000313" key="2">
    <source>
        <dbReference type="EMBL" id="MBB4883527.1"/>
    </source>
</evidence>
<protein>
    <submittedName>
        <fullName evidence="2">Acyl-coenzyme A thioesterase PaaI-like protein</fullName>
    </submittedName>
</protein>
<evidence type="ECO:0000256" key="1">
    <source>
        <dbReference type="SAM" id="MobiDB-lite"/>
    </source>
</evidence>
<proteinExistence type="predicted"/>
<organism evidence="2 3">
    <name type="scientific">Micrococcus flavus</name>
    <dbReference type="NCBI Taxonomy" id="384602"/>
    <lineage>
        <taxon>Bacteria</taxon>
        <taxon>Bacillati</taxon>
        <taxon>Actinomycetota</taxon>
        <taxon>Actinomycetes</taxon>
        <taxon>Micrococcales</taxon>
        <taxon>Micrococcaceae</taxon>
        <taxon>Micrococcus</taxon>
    </lineage>
</organism>
<dbReference type="SUPFAM" id="SSF54637">
    <property type="entry name" value="Thioesterase/thiol ester dehydrase-isomerase"/>
    <property type="match status" value="1"/>
</dbReference>
<feature type="compositionally biased region" description="Low complexity" evidence="1">
    <location>
        <begin position="1"/>
        <end position="29"/>
    </location>
</feature>
<name>A0A7W7L4H1_9MICC</name>
<evidence type="ECO:0000313" key="3">
    <source>
        <dbReference type="Proteomes" id="UP000560081"/>
    </source>
</evidence>
<comment type="caution">
    <text evidence="2">The sequence shown here is derived from an EMBL/GenBank/DDBJ whole genome shotgun (WGS) entry which is preliminary data.</text>
</comment>
<dbReference type="RefSeq" id="WP_229667484.1">
    <property type="nucleotide sequence ID" value="NZ_BMLA01000011.1"/>
</dbReference>
<accession>A0A7W7L4H1</accession>
<dbReference type="AlphaFoldDB" id="A0A7W7L4H1"/>
<sequence>MPTTTPATRPDPATDPRLNGPRRLPLGRPEQLSGLRRRETVRLTPEGDLHPADWEIGPWTRDLDGRPTGAATCVAVDNLTAVTLHWAAENAMTAVVTTQLQINVLRPLPAFDPADPADRPRLAMLGVPLMHDSLGGAARGLLVDDAGTPYVEATGWFQAVDGIQSAGREAFIERAARPIAEADRDSMATVTAVVAETVPAPRPGERPAVTEDAVEGLRFRHEPALDNPGAMTHGGIQTMRAVLAAQAALPDRQEYDVQAVQVVFARPGLGEQVALTRVRHAGRSLRIVEVELVGMDPGTGAPLAGRPSIQAQVSFRAAQR</sequence>
<dbReference type="EMBL" id="JACHMC010000001">
    <property type="protein sequence ID" value="MBB4883527.1"/>
    <property type="molecule type" value="Genomic_DNA"/>
</dbReference>
<keyword evidence="3" id="KW-1185">Reference proteome</keyword>